<dbReference type="RefSeq" id="WP_203384038.1">
    <property type="nucleotide sequence ID" value="NZ_JAENHP010000040.1"/>
</dbReference>
<sequence>MVSRSRRLLAAAVALTLPFLTALPARAAEPKAPGDAVIAQWGTDRPADNEQYYFVLPDRFANGNKANDKGGLTGDRLTTGLDPADKGFYHGGDLAGVIDKLDYIQGLGTTAIWLAPVFKNRPVQGSGDDVSAGYHGYWITDFTQVDPHFGSNDELKKLVRLAHQRGLKVFLDIIANHTADVIKYAEDRYTYVDKATAPYKDAQGRPFDDRKGSFPAVSAGKSFPYTPVFANAADAKVKKPAWLNDPTMYHNRGDSTFAGENSEYGDFFGLDDLWTERPEVVRGLTDIYAYWIAETGIDGYRLDTVKHVDLDFWPQFSAGIEKAAARAGKKDFFMFGEVYSADQEIESTYVRQGKLPATLDFSFQEAAKNFVAGDGSAKALADLYAKDDLYTARDTDAGRLPTFLGNHDMGRIGSFLKGDDALRRDQLAHELMFLTRGQPVVYSGDEQGFTGPGGDKDARQDMFASKTADYLDDDLIGTDRTHAVDNYNTAHPIYRTIASLGALRKANPALRGGAQVTRHAADGVFAASRIDPGQRVEYVVAANSGTTARTVTVDTWSAGATFRGIYGSTAATPTSGGKLTITVPPLSAVAFKADKTLPAPTAAPTVKFTSPDAGNVATRTKLAVETTGDPLARVTFAAQVGDGPWQLIGSGTSSAYHDLTGLAGGTTVRYKAVVRDSKGRLASAATSIKVGTAVTATSPDYAVVHYQRPAGGYDDYGLYVFGDVDPSMTTTWPAGQPFTGEDAYGKFAFVKLAPNARNVGFIVVSKDGVKDVDADRFFDPSQNGEIWLKQGDASITTTPPSVEQDPNVATIHYRRADADGWGLHVWDGAANPTDWAAPLPPTGTDSFGPYWKVPLAAGATALKYIIHKGDEKDLPDDQQLTFAEGGREIWLLAGVSPRLAPVVKKTGSGGVIDVTKASAVWIDRGTVAFKPGGATDGKIYDLVYAPEGIGNTVSGDFKSVRLSVRADGLTEAQRSRFPHLWQYDAFQLPRGVDVKDVLRGQIVLTERDATGKLLAATGVQTAGVLDDVYAAAAADAKLGPVGTTLSVWAPTARKVDLQLFDTAESGPSIVAMTRDDRTGIWSVRGPASWKGKYYSYRVTAWQPAAQRLFTAAVTDPYALGLSTDSHLSRIVDLADPALAPAGWSALRKPAAVPAAKIQISELSVRDFSMADKSVPAARRGTYAAFTDSSTDGMKHLAALADAGVTHLHLLPAFDFATIPEKRADQKVPACDLPSLPPDSEEQQKCVAAVAAIDGYNWGYDPLHYTVPEGGYAVDPAQRTKEFRQMVAGVNKAGLRVVMDVVYNHTSAAGTDPKSVLDQIVPGYYQRLLADGTIANSTCCANTAPENAMMGKLVVDSLVTWARQYKVDGFRFDLMGHHPKANILAVRAALDRLTVARDGVDGKSINLYGEGWDFGEVAGNARFVQATQATMAGTGVATFNDRLRDAVRGGGPFDENPRVQGFATGLLSAPNGDAVNGSAAEQRARLLHYQDLIKVGLSGNLASYRFTASSGAVVTGSQVDYNGSPAGYTAAPGEAITYVDAHDNEILYDAMAFKLPAGTPALERARAQSVALATTALGQGAGFVTTGSERLRSKSLDRNSYNSGDWFNQIVWDCADGNGFGRGLPPAADNSDKWVFGKPLLADPALVPRCSDVAVADARYQELLKIRGSSPVFGLPTAAEVQKRLTFPLSGAAETPGVVTMTLDGRGIDRTWKSVTVVFNGTSAATTQTVGSLAGRTVALHPVQRNSADPLVRSASFTKATGALTVPARTVAVFVES</sequence>
<comment type="caution">
    <text evidence="15">The sequence shown here is derived from an EMBL/GenBank/DDBJ whole genome shotgun (WGS) entry which is preliminary data.</text>
</comment>
<dbReference type="Gene3D" id="3.20.20.80">
    <property type="entry name" value="Glycosidases"/>
    <property type="match status" value="2"/>
</dbReference>
<comment type="catalytic activity">
    <reaction evidence="1">
        <text>Endohydrolysis of (1-&gt;4)-alpha-D-glucosidic linkages in polysaccharides containing three or more (1-&gt;4)-alpha-linked D-glucose units.</text>
        <dbReference type="EC" id="3.2.1.1"/>
    </reaction>
</comment>
<dbReference type="Gene3D" id="2.60.40.1130">
    <property type="entry name" value="Rab geranylgeranyltransferase alpha-subunit, insert domain"/>
    <property type="match status" value="1"/>
</dbReference>
<dbReference type="SUPFAM" id="SSF49452">
    <property type="entry name" value="Starch-binding domain-like"/>
    <property type="match status" value="2"/>
</dbReference>
<reference evidence="15 16" key="1">
    <citation type="submission" date="2021-01" db="EMBL/GenBank/DDBJ databases">
        <title>Actinoplanes sp. nov. LDG1-06 isolated from lichen.</title>
        <authorList>
            <person name="Saeng-In P."/>
            <person name="Phongsopitanun W."/>
            <person name="Kanchanasin P."/>
            <person name="Yuki M."/>
            <person name="Kudo T."/>
            <person name="Ohkuma M."/>
            <person name="Tanasupawat S."/>
        </authorList>
    </citation>
    <scope>NUCLEOTIDE SEQUENCE [LARGE SCALE GENOMIC DNA]</scope>
    <source>
        <strain evidence="15 16">LDG1-06</strain>
    </source>
</reference>
<dbReference type="Gene3D" id="2.60.40.10">
    <property type="entry name" value="Immunoglobulins"/>
    <property type="match status" value="1"/>
</dbReference>
<evidence type="ECO:0000256" key="11">
    <source>
        <dbReference type="ARBA" id="ARBA00030238"/>
    </source>
</evidence>
<dbReference type="CDD" id="cd11339">
    <property type="entry name" value="AmyAc_bac_CMD_like_2"/>
    <property type="match status" value="1"/>
</dbReference>
<evidence type="ECO:0000256" key="10">
    <source>
        <dbReference type="ARBA" id="ARBA00029618"/>
    </source>
</evidence>
<keyword evidence="5" id="KW-0378">Hydrolase</keyword>
<dbReference type="SUPFAM" id="SSF51011">
    <property type="entry name" value="Glycosyl hydrolase domain"/>
    <property type="match status" value="2"/>
</dbReference>
<dbReference type="InterPro" id="IPR005323">
    <property type="entry name" value="CBM41_pullulanase"/>
</dbReference>
<dbReference type="InterPro" id="IPR024561">
    <property type="entry name" value="Pullul_strch_C"/>
</dbReference>
<evidence type="ECO:0000256" key="7">
    <source>
        <dbReference type="ARBA" id="ARBA00023295"/>
    </source>
</evidence>
<evidence type="ECO:0000256" key="6">
    <source>
        <dbReference type="ARBA" id="ARBA00022837"/>
    </source>
</evidence>
<keyword evidence="7" id="KW-0326">Glycosidase</keyword>
<name>A0ABS2AUY1_9ACTN</name>
<dbReference type="InterPro" id="IPR006047">
    <property type="entry name" value="GH13_cat_dom"/>
</dbReference>
<dbReference type="InterPro" id="IPR014756">
    <property type="entry name" value="Ig_E-set"/>
</dbReference>
<feature type="signal peptide" evidence="13">
    <location>
        <begin position="1"/>
        <end position="27"/>
    </location>
</feature>
<evidence type="ECO:0000313" key="16">
    <source>
        <dbReference type="Proteomes" id="UP000632138"/>
    </source>
</evidence>
<keyword evidence="16" id="KW-1185">Reference proteome</keyword>
<dbReference type="SMART" id="SM00642">
    <property type="entry name" value="Aamy"/>
    <property type="match status" value="1"/>
</dbReference>
<evidence type="ECO:0000256" key="8">
    <source>
        <dbReference type="ARBA" id="ARBA00023965"/>
    </source>
</evidence>
<dbReference type="Pfam" id="PF17967">
    <property type="entry name" value="Pullulanase_N2"/>
    <property type="match status" value="1"/>
</dbReference>
<protein>
    <recommendedName>
        <fullName evidence="11">1,4-alpha-D-glucan glucanohydrolase</fullName>
        <ecNumber evidence="3">3.2.1.1</ecNumber>
        <ecNumber evidence="9">3.2.1.41</ecNumber>
    </recommendedName>
    <alternativeName>
        <fullName evidence="10">Alpha-dextrin endo-1,6-alpha-glucosidase</fullName>
    </alternativeName>
    <alternativeName>
        <fullName evidence="12">Pullulan 6-glucanohydrolase</fullName>
    </alternativeName>
</protein>
<evidence type="ECO:0000256" key="4">
    <source>
        <dbReference type="ARBA" id="ARBA00022729"/>
    </source>
</evidence>
<evidence type="ECO:0000256" key="1">
    <source>
        <dbReference type="ARBA" id="ARBA00000548"/>
    </source>
</evidence>
<feature type="chain" id="PRO_5046659187" description="1,4-alpha-D-glucan glucanohydrolase" evidence="13">
    <location>
        <begin position="28"/>
        <end position="1776"/>
    </location>
</feature>
<comment type="similarity">
    <text evidence="2">Belongs to the glycosyl hydrolase 13 family.</text>
</comment>
<dbReference type="InterPro" id="IPR013784">
    <property type="entry name" value="Carb-bd-like_fold"/>
</dbReference>
<evidence type="ECO:0000256" key="2">
    <source>
        <dbReference type="ARBA" id="ARBA00008061"/>
    </source>
</evidence>
<evidence type="ECO:0000256" key="13">
    <source>
        <dbReference type="SAM" id="SignalP"/>
    </source>
</evidence>
<organism evidence="15 16">
    <name type="scientific">Paractinoplanes ovalisporus</name>
    <dbReference type="NCBI Taxonomy" id="2810368"/>
    <lineage>
        <taxon>Bacteria</taxon>
        <taxon>Bacillati</taxon>
        <taxon>Actinomycetota</taxon>
        <taxon>Actinomycetes</taxon>
        <taxon>Micromonosporales</taxon>
        <taxon>Micromonosporaceae</taxon>
        <taxon>Paractinoplanes</taxon>
    </lineage>
</organism>
<keyword evidence="6" id="KW-0106">Calcium</keyword>
<dbReference type="EMBL" id="JAENHP010000040">
    <property type="protein sequence ID" value="MBM2623687.1"/>
    <property type="molecule type" value="Genomic_DNA"/>
</dbReference>
<dbReference type="Pfam" id="PF11852">
    <property type="entry name" value="Pullul_strch_C"/>
    <property type="match status" value="1"/>
</dbReference>
<proteinExistence type="inferred from homology"/>
<dbReference type="Pfam" id="PF02922">
    <property type="entry name" value="CBM_48"/>
    <property type="match status" value="1"/>
</dbReference>
<evidence type="ECO:0000256" key="9">
    <source>
        <dbReference type="ARBA" id="ARBA00024062"/>
    </source>
</evidence>
<dbReference type="InterPro" id="IPR017853">
    <property type="entry name" value="GH"/>
</dbReference>
<dbReference type="SUPFAM" id="SSF51445">
    <property type="entry name" value="(Trans)glycosidases"/>
    <property type="match status" value="2"/>
</dbReference>
<dbReference type="SUPFAM" id="SSF81296">
    <property type="entry name" value="E set domains"/>
    <property type="match status" value="2"/>
</dbReference>
<dbReference type="CDD" id="cd10315">
    <property type="entry name" value="CBM41_pullulanase"/>
    <property type="match status" value="2"/>
</dbReference>
<dbReference type="CDD" id="cd02860">
    <property type="entry name" value="E_set_Pullulanase"/>
    <property type="match status" value="1"/>
</dbReference>
<comment type="catalytic activity">
    <reaction evidence="8">
        <text>Hydrolysis of (1-&gt;6)-alpha-D-glucosidic linkages in pullulan, amylopectin and glycogen, and in the alpha- and beta-limit dextrins of amylopectin and glycogen.</text>
        <dbReference type="EC" id="3.2.1.41"/>
    </reaction>
</comment>
<dbReference type="InterPro" id="IPR011839">
    <property type="entry name" value="Pullul_strch"/>
</dbReference>
<dbReference type="InterPro" id="IPR013780">
    <property type="entry name" value="Glyco_hydro_b"/>
</dbReference>
<dbReference type="CDD" id="cd11341">
    <property type="entry name" value="AmyAc_Pullulanase_LD-like"/>
    <property type="match status" value="1"/>
</dbReference>
<keyword evidence="4 13" id="KW-0732">Signal</keyword>
<gene>
    <name evidence="15" type="primary">pulA</name>
    <name evidence="15" type="ORF">JIG36_50185</name>
</gene>
<evidence type="ECO:0000313" key="15">
    <source>
        <dbReference type="EMBL" id="MBM2623687.1"/>
    </source>
</evidence>
<evidence type="ECO:0000256" key="3">
    <source>
        <dbReference type="ARBA" id="ARBA00012595"/>
    </source>
</evidence>
<dbReference type="EC" id="3.2.1.1" evidence="3"/>
<dbReference type="InterPro" id="IPR004193">
    <property type="entry name" value="Glyco_hydro_13_N"/>
</dbReference>
<dbReference type="Proteomes" id="UP000632138">
    <property type="component" value="Unassembled WGS sequence"/>
</dbReference>
<dbReference type="Pfam" id="PF00128">
    <property type="entry name" value="Alpha-amylase"/>
    <property type="match status" value="1"/>
</dbReference>
<evidence type="ECO:0000256" key="12">
    <source>
        <dbReference type="ARBA" id="ARBA00031076"/>
    </source>
</evidence>
<evidence type="ECO:0000259" key="14">
    <source>
        <dbReference type="SMART" id="SM00642"/>
    </source>
</evidence>
<dbReference type="InterPro" id="IPR013783">
    <property type="entry name" value="Ig-like_fold"/>
</dbReference>
<dbReference type="EC" id="3.2.1.41" evidence="9"/>
<dbReference type="Gene3D" id="2.60.40.1110">
    <property type="match status" value="2"/>
</dbReference>
<dbReference type="NCBIfam" id="TIGR02103">
    <property type="entry name" value="pullul_strch"/>
    <property type="match status" value="1"/>
</dbReference>
<dbReference type="Gene3D" id="2.60.40.1180">
    <property type="entry name" value="Golgi alpha-mannosidase II"/>
    <property type="match status" value="2"/>
</dbReference>
<dbReference type="Pfam" id="PF03714">
    <property type="entry name" value="PUD"/>
    <property type="match status" value="2"/>
</dbReference>
<evidence type="ECO:0000256" key="5">
    <source>
        <dbReference type="ARBA" id="ARBA00022801"/>
    </source>
</evidence>
<dbReference type="InterPro" id="IPR040671">
    <property type="entry name" value="Pullulanase_N2"/>
</dbReference>
<dbReference type="PANTHER" id="PTHR43002">
    <property type="entry name" value="GLYCOGEN DEBRANCHING ENZYME"/>
    <property type="match status" value="1"/>
</dbReference>
<feature type="domain" description="Glycosyl hydrolase family 13 catalytic" evidence="14">
    <location>
        <begin position="54"/>
        <end position="504"/>
    </location>
</feature>
<accession>A0ABS2AUY1</accession>